<evidence type="ECO:0000313" key="5">
    <source>
        <dbReference type="EMBL" id="MBJ6127727.1"/>
    </source>
</evidence>
<evidence type="ECO:0000256" key="3">
    <source>
        <dbReference type="ARBA" id="ARBA00022729"/>
    </source>
</evidence>
<dbReference type="EMBL" id="JAELXT010000030">
    <property type="protein sequence ID" value="MBJ6127727.1"/>
    <property type="molecule type" value="Genomic_DNA"/>
</dbReference>
<feature type="chain" id="PRO_5045210344" evidence="4">
    <location>
        <begin position="25"/>
        <end position="456"/>
    </location>
</feature>
<evidence type="ECO:0000256" key="4">
    <source>
        <dbReference type="SAM" id="SignalP"/>
    </source>
</evidence>
<dbReference type="Proteomes" id="UP000620670">
    <property type="component" value="Unassembled WGS sequence"/>
</dbReference>
<dbReference type="Pfam" id="PF13343">
    <property type="entry name" value="SBP_bac_6"/>
    <property type="match status" value="1"/>
</dbReference>
<dbReference type="PANTHER" id="PTHR30006">
    <property type="entry name" value="THIAMINE-BINDING PERIPLASMIC PROTEIN-RELATED"/>
    <property type="match status" value="1"/>
</dbReference>
<evidence type="ECO:0000256" key="2">
    <source>
        <dbReference type="ARBA" id="ARBA00022448"/>
    </source>
</evidence>
<protein>
    <submittedName>
        <fullName evidence="5">Extracellular solute-binding protein</fullName>
    </submittedName>
</protein>
<dbReference type="Gene3D" id="3.40.190.10">
    <property type="entry name" value="Periplasmic binding protein-like II"/>
    <property type="match status" value="2"/>
</dbReference>
<dbReference type="SUPFAM" id="SSF53850">
    <property type="entry name" value="Periplasmic binding protein-like II"/>
    <property type="match status" value="1"/>
</dbReference>
<keyword evidence="6" id="KW-1185">Reference proteome</keyword>
<gene>
    <name evidence="5" type="ORF">JAO75_20185</name>
</gene>
<dbReference type="PANTHER" id="PTHR30006:SF25">
    <property type="entry name" value="PHOSPHOGLYCERATE TRANSPORT REGULATORY PROTEIN PGTC"/>
    <property type="match status" value="1"/>
</dbReference>
<keyword evidence="2" id="KW-0813">Transport</keyword>
<keyword evidence="3 4" id="KW-0732">Signal</keyword>
<name>A0ABS0Y609_9HYPH</name>
<sequence length="456" mass="49763">MLRTFFICLAALLAHTVLIGSAVAAEKVRVLTSFPPQFLEPFQRAFTKRHPAILIEFVQRKTTTALADIVGDRHKADIFWASAPDAFEILKRAGRLTGLKPRPTGAPDLIAGYPVNDPDLMYLGFALSGYGFVYNPDYLKERELPVPKGWSDLAAPIYAGHIGISSPSRSGTMHLMVEAILQVYGWDRGWGIWSEIGGNLATVTARSFGVSAGVARGRFGVGPSIDFLAKPEGMPEGATTRFALPEETLFVPASIAILTDAANREGAERFIDFVLSPDGQALLLDPAVARLPISPSVYPTDGSKGGNPFQHDSLFARGLFDAGLSAARYELVNIIFDEMITFRRSDLGRMWRSVRAMEAALSERSDTDLAKLVSDARGALKRPPLNGTEAMELERWKDLVRVRRGLPTPEPQARLEAHIKARIDENMRRAAQALTDAAARLGAAEWDAQGPEASRP</sequence>
<dbReference type="PROSITE" id="PS01037">
    <property type="entry name" value="SBP_BACTERIAL_1"/>
    <property type="match status" value="1"/>
</dbReference>
<proteinExistence type="inferred from homology"/>
<comment type="similarity">
    <text evidence="1">Belongs to the bacterial solute-binding protein 1 family.</text>
</comment>
<dbReference type="RefSeq" id="WP_199050946.1">
    <property type="nucleotide sequence ID" value="NZ_JAELXT010000030.1"/>
</dbReference>
<reference evidence="6" key="1">
    <citation type="submission" date="2020-12" db="EMBL/GenBank/DDBJ databases">
        <title>Hymenobacter sp.</title>
        <authorList>
            <person name="Kim M.K."/>
        </authorList>
    </citation>
    <scope>NUCLEOTIDE SEQUENCE [LARGE SCALE GENOMIC DNA]</scope>
    <source>
        <strain evidence="6">BT325</strain>
    </source>
</reference>
<accession>A0ABS0Y609</accession>
<dbReference type="InterPro" id="IPR006061">
    <property type="entry name" value="SBP_1_CS"/>
</dbReference>
<evidence type="ECO:0000256" key="1">
    <source>
        <dbReference type="ARBA" id="ARBA00008520"/>
    </source>
</evidence>
<feature type="signal peptide" evidence="4">
    <location>
        <begin position="1"/>
        <end position="24"/>
    </location>
</feature>
<organism evidence="5 6">
    <name type="scientific">Microvirga splendida</name>
    <dbReference type="NCBI Taxonomy" id="2795727"/>
    <lineage>
        <taxon>Bacteria</taxon>
        <taxon>Pseudomonadati</taxon>
        <taxon>Pseudomonadota</taxon>
        <taxon>Alphaproteobacteria</taxon>
        <taxon>Hyphomicrobiales</taxon>
        <taxon>Methylobacteriaceae</taxon>
        <taxon>Microvirga</taxon>
    </lineage>
</organism>
<comment type="caution">
    <text evidence="5">The sequence shown here is derived from an EMBL/GenBank/DDBJ whole genome shotgun (WGS) entry which is preliminary data.</text>
</comment>
<evidence type="ECO:0000313" key="6">
    <source>
        <dbReference type="Proteomes" id="UP000620670"/>
    </source>
</evidence>